<gene>
    <name evidence="2" type="ORF">MCOR_53206</name>
</gene>
<sequence>MFTDGFSGFFLSTIASNAEIKKFVDNIVVDTSGQIEFEELSSKLKNESKDIDKGSVRIFLRRLFPNVKFKAWRSKLDLKKITTLYQGDIILTPEDHSDFVEILNKVIPECQERLKVFPISQQKAIESHPKGRRWNKDILRICLSLWCRSPRGYADLRASGFVVLLSSRLLQYYKNSVNQVSGVNKEMLSWMLNEANNKNIPLEGYERGILLDEMSIESDIQFSKKGGGVTGFRFPFAHFATTGAPAYELYLTFWKAVNMLSLFDFKVTYLSMDGAQSNKDFINTLLGKAETETFTISNVFDSDSTEISVIMDFSHAMNKIRNSIYKSGLNNCDKRNTLLKD</sequence>
<dbReference type="PROSITE" id="PS50222">
    <property type="entry name" value="EF_HAND_2"/>
    <property type="match status" value="1"/>
</dbReference>
<feature type="domain" description="EF-hand" evidence="1">
    <location>
        <begin position="15"/>
        <end position="50"/>
    </location>
</feature>
<keyword evidence="3" id="KW-1185">Reference proteome</keyword>
<name>A0A6J8EPP4_MYTCO</name>
<evidence type="ECO:0000313" key="3">
    <source>
        <dbReference type="Proteomes" id="UP000507470"/>
    </source>
</evidence>
<dbReference type="InterPro" id="IPR002048">
    <property type="entry name" value="EF_hand_dom"/>
</dbReference>
<dbReference type="EMBL" id="CACVKT020009207">
    <property type="protein sequence ID" value="CAC5421051.1"/>
    <property type="molecule type" value="Genomic_DNA"/>
</dbReference>
<organism evidence="2 3">
    <name type="scientific">Mytilus coruscus</name>
    <name type="common">Sea mussel</name>
    <dbReference type="NCBI Taxonomy" id="42192"/>
    <lineage>
        <taxon>Eukaryota</taxon>
        <taxon>Metazoa</taxon>
        <taxon>Spiralia</taxon>
        <taxon>Lophotrochozoa</taxon>
        <taxon>Mollusca</taxon>
        <taxon>Bivalvia</taxon>
        <taxon>Autobranchia</taxon>
        <taxon>Pteriomorphia</taxon>
        <taxon>Mytilida</taxon>
        <taxon>Mytiloidea</taxon>
        <taxon>Mytilidae</taxon>
        <taxon>Mytilinae</taxon>
        <taxon>Mytilus</taxon>
    </lineage>
</organism>
<protein>
    <recommendedName>
        <fullName evidence="1">EF-hand domain-containing protein</fullName>
    </recommendedName>
</protein>
<reference evidence="2 3" key="1">
    <citation type="submission" date="2020-06" db="EMBL/GenBank/DDBJ databases">
        <authorList>
            <person name="Li R."/>
            <person name="Bekaert M."/>
        </authorList>
    </citation>
    <scope>NUCLEOTIDE SEQUENCE [LARGE SCALE GENOMIC DNA]</scope>
    <source>
        <strain evidence="3">wild</strain>
    </source>
</reference>
<accession>A0A6J8EPP4</accession>
<evidence type="ECO:0000313" key="2">
    <source>
        <dbReference type="EMBL" id="CAC5421051.1"/>
    </source>
</evidence>
<dbReference type="AlphaFoldDB" id="A0A6J8EPP4"/>
<evidence type="ECO:0000259" key="1">
    <source>
        <dbReference type="PROSITE" id="PS50222"/>
    </source>
</evidence>
<proteinExistence type="predicted"/>
<dbReference type="Proteomes" id="UP000507470">
    <property type="component" value="Unassembled WGS sequence"/>
</dbReference>
<dbReference type="GO" id="GO:0005509">
    <property type="term" value="F:calcium ion binding"/>
    <property type="evidence" value="ECO:0007669"/>
    <property type="project" value="InterPro"/>
</dbReference>